<reference evidence="1" key="1">
    <citation type="journal article" date="2022" name="bioRxiv">
        <title>Sequencing and chromosome-scale assembly of the giantPleurodeles waltlgenome.</title>
        <authorList>
            <person name="Brown T."/>
            <person name="Elewa A."/>
            <person name="Iarovenko S."/>
            <person name="Subramanian E."/>
            <person name="Araus A.J."/>
            <person name="Petzold A."/>
            <person name="Susuki M."/>
            <person name="Suzuki K.-i.T."/>
            <person name="Hayashi T."/>
            <person name="Toyoda A."/>
            <person name="Oliveira C."/>
            <person name="Osipova E."/>
            <person name="Leigh N.D."/>
            <person name="Simon A."/>
            <person name="Yun M.H."/>
        </authorList>
    </citation>
    <scope>NUCLEOTIDE SEQUENCE</scope>
    <source>
        <strain evidence="1">20211129_DDA</strain>
        <tissue evidence="1">Liver</tissue>
    </source>
</reference>
<gene>
    <name evidence="1" type="ORF">NDU88_005640</name>
</gene>
<evidence type="ECO:0000313" key="2">
    <source>
        <dbReference type="Proteomes" id="UP001066276"/>
    </source>
</evidence>
<dbReference type="AlphaFoldDB" id="A0AAV7PIN2"/>
<protein>
    <submittedName>
        <fullName evidence="1">Uncharacterized protein</fullName>
    </submittedName>
</protein>
<dbReference type="Proteomes" id="UP001066276">
    <property type="component" value="Chromosome 7"/>
</dbReference>
<keyword evidence="2" id="KW-1185">Reference proteome</keyword>
<accession>A0AAV7PIN2</accession>
<comment type="caution">
    <text evidence="1">The sequence shown here is derived from an EMBL/GenBank/DDBJ whole genome shotgun (WGS) entry which is preliminary data.</text>
</comment>
<evidence type="ECO:0000313" key="1">
    <source>
        <dbReference type="EMBL" id="KAJ1127237.1"/>
    </source>
</evidence>
<dbReference type="EMBL" id="JANPWB010000011">
    <property type="protein sequence ID" value="KAJ1127237.1"/>
    <property type="molecule type" value="Genomic_DNA"/>
</dbReference>
<organism evidence="1 2">
    <name type="scientific">Pleurodeles waltl</name>
    <name type="common">Iberian ribbed newt</name>
    <dbReference type="NCBI Taxonomy" id="8319"/>
    <lineage>
        <taxon>Eukaryota</taxon>
        <taxon>Metazoa</taxon>
        <taxon>Chordata</taxon>
        <taxon>Craniata</taxon>
        <taxon>Vertebrata</taxon>
        <taxon>Euteleostomi</taxon>
        <taxon>Amphibia</taxon>
        <taxon>Batrachia</taxon>
        <taxon>Caudata</taxon>
        <taxon>Salamandroidea</taxon>
        <taxon>Salamandridae</taxon>
        <taxon>Pleurodelinae</taxon>
        <taxon>Pleurodeles</taxon>
    </lineage>
</organism>
<proteinExistence type="predicted"/>
<name>A0AAV7PIN2_PLEWA</name>
<sequence>MEPELQVSPMLVYLLIYQEYERQRRRPWCWRWCLKWRAQGPGRHLQTDGCTLGMGLLSDRVASAVHVAVMMMVVQAAVAVAEMLPVLAVVQVTVGVDGDTRPSLVSLGWLILGEDAAD</sequence>